<organism evidence="3 4">
    <name type="scientific">Toxoplasma gondii</name>
    <dbReference type="NCBI Taxonomy" id="5811"/>
    <lineage>
        <taxon>Eukaryota</taxon>
        <taxon>Sar</taxon>
        <taxon>Alveolata</taxon>
        <taxon>Apicomplexa</taxon>
        <taxon>Conoidasida</taxon>
        <taxon>Coccidia</taxon>
        <taxon>Eucoccidiorida</taxon>
        <taxon>Eimeriorina</taxon>
        <taxon>Sarcocystidae</taxon>
        <taxon>Toxoplasma</taxon>
    </lineage>
</organism>
<feature type="compositionally biased region" description="Basic and acidic residues" evidence="1">
    <location>
        <begin position="424"/>
        <end position="433"/>
    </location>
</feature>
<feature type="compositionally biased region" description="Low complexity" evidence="1">
    <location>
        <begin position="1169"/>
        <end position="1190"/>
    </location>
</feature>
<comment type="caution">
    <text evidence="3">The sequence shown here is derived from an EMBL/GenBank/DDBJ whole genome shotgun (WGS) entry which is preliminary data.</text>
</comment>
<feature type="compositionally biased region" description="Polar residues" evidence="1">
    <location>
        <begin position="403"/>
        <end position="412"/>
    </location>
</feature>
<dbReference type="PROSITE" id="PS51746">
    <property type="entry name" value="PPM_2"/>
    <property type="match status" value="1"/>
</dbReference>
<feature type="compositionally biased region" description="Basic and acidic residues" evidence="1">
    <location>
        <begin position="1418"/>
        <end position="1438"/>
    </location>
</feature>
<feature type="compositionally biased region" description="Polar residues" evidence="1">
    <location>
        <begin position="1150"/>
        <end position="1162"/>
    </location>
</feature>
<feature type="region of interest" description="Disordered" evidence="1">
    <location>
        <begin position="1"/>
        <end position="149"/>
    </location>
</feature>
<dbReference type="PANTHER" id="PTHR13832:SF827">
    <property type="entry name" value="PROTEIN PHOSPHATASE 1L"/>
    <property type="match status" value="1"/>
</dbReference>
<feature type="region of interest" description="Disordered" evidence="1">
    <location>
        <begin position="201"/>
        <end position="234"/>
    </location>
</feature>
<dbReference type="SUPFAM" id="SSF81606">
    <property type="entry name" value="PP2C-like"/>
    <property type="match status" value="2"/>
</dbReference>
<dbReference type="GO" id="GO:0004722">
    <property type="term" value="F:protein serine/threonine phosphatase activity"/>
    <property type="evidence" value="ECO:0007669"/>
    <property type="project" value="InterPro"/>
</dbReference>
<feature type="region of interest" description="Disordered" evidence="1">
    <location>
        <begin position="952"/>
        <end position="1296"/>
    </location>
</feature>
<dbReference type="SMART" id="SM00332">
    <property type="entry name" value="PP2Cc"/>
    <property type="match status" value="1"/>
</dbReference>
<accession>A0A7J6JZL7</accession>
<sequence length="1556" mass="168082">MSTPNRRPRVFDPPSRARRAYERHRRELAEFAVSRQQQQPPEPLVKRLTTFQLLKENAKEEDRKEKFRVSMRSQGEVGSRDRVRTSPPSASSPSSSSSSSLSSPSSSPPGSSSPSSSSSRSVASLFAPVPGASDGVTLPSQRIEPRKDFVVETPDPAALANASFASCPFAASPFAYLRLPPFPMHPVSEALPCLADEAGASPGRVAASPAPRPSREAPRAKARRALSRDTSRENVHSRRMVFATPCLEVVYGSATRKGLFHDNEDRVSIAYWGGVSGQTLLSSVASASSPSSFSHQSSISEGDACAASRGLERRDKSRPWGRASDEGLEAKREVPEERERHLLTNSRGERGFAGSCVAPSSVSSTHASSSASSGGLFGGASGDSEVERGVPQTPPEPARLTRSDSSGLSRLQTLRMRLRGGRVRSVEREDSTEVRPPPESSSETSDDAFAGRARRQSDSEDEELALLKVASVSQAYRVEEEKRLRRANKLQKISSRKPGYDKDRLCKRNAPSSFCSFSDLEQDEGDATTGPEPSSRAAAPWECPCFVTPKGRVLSQKLPAKRTGDLLVEMPFVSAKKTRPCHRPALREAELWHDKGKKKVQGWGYTSRFPVHETAAPSVEGGEVAAPLPACLASLPRSRMHSERNPSTGKKEKLPGPEKKHLFFRRLHSRGERETGTQSPEREKEQKREQTYQNPSEAENSGVAFPRDLQKLSSVQSASSTGASRCVERESSLTLRHAPTFLFTVCDGHDGPSAAVYAALELPRLLCSQAGREGLHGELLGEVAFPCMQAEGQAGDVAAAARLRASDEGRPARLGRKGASLQDANDFGIDWGQSQDNDKNDVFKEVFHELDDNFRLECKRMAAKTGLTCTSGACVSSVMVRRNELISQSVGDCRVALLSIDLDAGARMYREALLFGSSSDDLMDVRDPGDFLSIQVASSEDEQDLCPEQQAQNIRHQRTQEATAKEERSRQGERTAGELAGQRVEEERRAELKEAPEKEEAMTVCRRAEMRRGSEGLEGTEGEREEGRTEDSKVAEVSSPGLAEKTSEGEARRGPQSLSAGISGGETEAEAKNDARAAPDPSYCPAEGATTGMSSERWSLGQNAPRQFLSSPSEGTSPSGRGERFPVDEARASPRKASDTQEDFDDDIPTETQLDSLPAVSSETEKGPAASDDATSVASSRSSDSVPYVARSPSVSVGTRPHAGEHTDTSPISSAVSAPSPSSLPLVFSPQPSVSSSSLPLSSSSLARVSSSPQPSASSASLPLSSSRQSGEALGSSGAASSESSRERQGKLRLRHPRQRKPFLLQVLHAEHRCHNPRELARVQRAGGSIFAGRVGGVLEPSRSVGDFDVKDAQPPGVLIATPEVCRVKVRKPTLVLLGTDGVWDMLCSADVLACVKKVTQFWQLLLAAFRERMEELQEEATEKQENEKERGEGDQVRESSGNGKGVAGRDVECGGKETPCGPEREERRQRLKTGVKADVLSRISEELIKVARRRGSDDDATCLAVFLNPAPADSEETPVSETAGRTCLPLFSGGGTGRRAKKEKDVFCVKDNWIA</sequence>
<feature type="compositionally biased region" description="Acidic residues" evidence="1">
    <location>
        <begin position="1140"/>
        <end position="1149"/>
    </location>
</feature>
<feature type="domain" description="PPM-type phosphatase" evidence="2">
    <location>
        <begin position="714"/>
        <end position="1508"/>
    </location>
</feature>
<dbReference type="Proteomes" id="UP000557509">
    <property type="component" value="Unassembled WGS sequence"/>
</dbReference>
<feature type="compositionally biased region" description="Basic and acidic residues" evidence="1">
    <location>
        <begin position="640"/>
        <end position="661"/>
    </location>
</feature>
<dbReference type="InterPro" id="IPR001932">
    <property type="entry name" value="PPM-type_phosphatase-like_dom"/>
</dbReference>
<dbReference type="InterPro" id="IPR015655">
    <property type="entry name" value="PP2C"/>
</dbReference>
<dbReference type="Gene3D" id="3.60.40.10">
    <property type="entry name" value="PPM-type phosphatase domain"/>
    <property type="match status" value="2"/>
</dbReference>
<evidence type="ECO:0000313" key="4">
    <source>
        <dbReference type="Proteomes" id="UP000557509"/>
    </source>
</evidence>
<evidence type="ECO:0000256" key="1">
    <source>
        <dbReference type="SAM" id="MobiDB-lite"/>
    </source>
</evidence>
<feature type="compositionally biased region" description="Low complexity" evidence="1">
    <location>
        <begin position="1210"/>
        <end position="1283"/>
    </location>
</feature>
<proteinExistence type="predicted"/>
<dbReference type="VEuPathDB" id="ToxoDB:TGME49_237410"/>
<dbReference type="PANTHER" id="PTHR13832">
    <property type="entry name" value="PROTEIN PHOSPHATASE 2C"/>
    <property type="match status" value="1"/>
</dbReference>
<dbReference type="Pfam" id="PF00481">
    <property type="entry name" value="PP2C"/>
    <property type="match status" value="1"/>
</dbReference>
<feature type="region of interest" description="Disordered" evidence="1">
    <location>
        <begin position="517"/>
        <end position="536"/>
    </location>
</feature>
<feature type="region of interest" description="Disordered" evidence="1">
    <location>
        <begin position="635"/>
        <end position="704"/>
    </location>
</feature>
<evidence type="ECO:0000259" key="2">
    <source>
        <dbReference type="PROSITE" id="PS51746"/>
    </source>
</evidence>
<feature type="compositionally biased region" description="Low complexity" evidence="1">
    <location>
        <begin position="358"/>
        <end position="374"/>
    </location>
</feature>
<protein>
    <submittedName>
        <fullName evidence="3">Protein phosphatase 2C domain-containing protein</fullName>
    </submittedName>
</protein>
<name>A0A7J6JZL7_TOXGO</name>
<keyword evidence="4" id="KW-1185">Reference proteome</keyword>
<evidence type="ECO:0000313" key="3">
    <source>
        <dbReference type="EMBL" id="KAF4640139.1"/>
    </source>
</evidence>
<dbReference type="EMBL" id="JAAUHK010000195">
    <property type="protein sequence ID" value="KAF4640139.1"/>
    <property type="molecule type" value="Genomic_DNA"/>
</dbReference>
<feature type="compositionally biased region" description="Basic and acidic residues" evidence="1">
    <location>
        <begin position="310"/>
        <end position="350"/>
    </location>
</feature>
<dbReference type="InterPro" id="IPR036457">
    <property type="entry name" value="PPM-type-like_dom_sf"/>
</dbReference>
<feature type="compositionally biased region" description="Low complexity" evidence="1">
    <location>
        <begin position="287"/>
        <end position="300"/>
    </location>
</feature>
<feature type="region of interest" description="Disordered" evidence="1">
    <location>
        <begin position="287"/>
        <end position="463"/>
    </location>
</feature>
<feature type="compositionally biased region" description="Basic and acidic residues" evidence="1">
    <location>
        <begin position="56"/>
        <end position="68"/>
    </location>
</feature>
<feature type="compositionally biased region" description="Basic and acidic residues" evidence="1">
    <location>
        <begin position="983"/>
        <end position="1034"/>
    </location>
</feature>
<feature type="compositionally biased region" description="Basic and acidic residues" evidence="1">
    <location>
        <begin position="1121"/>
        <end position="1139"/>
    </location>
</feature>
<feature type="compositionally biased region" description="Low complexity" evidence="1">
    <location>
        <begin position="86"/>
        <end position="121"/>
    </location>
</feature>
<feature type="region of interest" description="Disordered" evidence="1">
    <location>
        <begin position="1418"/>
        <end position="1472"/>
    </location>
</feature>
<feature type="compositionally biased region" description="Basic and acidic residues" evidence="1">
    <location>
        <begin position="963"/>
        <end position="976"/>
    </location>
</feature>
<gene>
    <name evidence="3" type="ORF">TGRH88_040640</name>
</gene>
<feature type="compositionally biased region" description="Polar residues" evidence="1">
    <location>
        <begin position="1091"/>
        <end position="1119"/>
    </location>
</feature>
<reference evidence="3 4" key="1">
    <citation type="submission" date="2020-03" db="EMBL/GenBank/DDBJ databases">
        <title>Genome sequence of Toxoplasma gondii RH-88 strain.</title>
        <authorList>
            <person name="Lorenzi H.A."/>
            <person name="Venepally P."/>
            <person name="Rozenberg A."/>
            <person name="Sibley D."/>
        </authorList>
    </citation>
    <scope>NUCLEOTIDE SEQUENCE [LARGE SCALE GENOMIC DNA]</scope>
    <source>
        <strain evidence="3 4">RH-88</strain>
    </source>
</reference>
<feature type="compositionally biased region" description="Basic and acidic residues" evidence="1">
    <location>
        <begin position="669"/>
        <end position="690"/>
    </location>
</feature>